<evidence type="ECO:0000313" key="3">
    <source>
        <dbReference type="Proteomes" id="UP000316562"/>
    </source>
</evidence>
<dbReference type="EMBL" id="SGBC01000001">
    <property type="protein sequence ID" value="RZD17297.1"/>
    <property type="molecule type" value="Genomic_DNA"/>
</dbReference>
<reference evidence="2 3" key="1">
    <citation type="journal article" date="2019" name="ISME J.">
        <title>Insights into ecological role of a new deltaproteobacterial order Candidatus Acidulodesulfobacterales by metagenomics and metatranscriptomics.</title>
        <authorList>
            <person name="Tan S."/>
            <person name="Liu J."/>
            <person name="Fang Y."/>
            <person name="Hedlund B.P."/>
            <person name="Lian Z.H."/>
            <person name="Huang L.Y."/>
            <person name="Li J.T."/>
            <person name="Huang L.N."/>
            <person name="Li W.J."/>
            <person name="Jiang H.C."/>
            <person name="Dong H.L."/>
            <person name="Shu W.S."/>
        </authorList>
    </citation>
    <scope>NUCLEOTIDE SEQUENCE [LARGE SCALE GENOMIC DNA]</scope>
    <source>
        <strain evidence="2">AP2</strain>
    </source>
</reference>
<sequence>MGQYSGEFKKILFLSFSIIAIAGFSIFLSGCAAKPKPKKIYSLTYYKSHIKKAKAEVFSCNQMLVSAIAPHIPKKPIRWKSNIGDNFRHLAQLYGTLLEPVQMYKNIITGGGHSFKNCINALSVLYHKSKKIYKKQHPSLF</sequence>
<keyword evidence="1" id="KW-0472">Membrane</keyword>
<dbReference type="Proteomes" id="UP000316562">
    <property type="component" value="Unassembled WGS sequence"/>
</dbReference>
<feature type="transmembrane region" description="Helical" evidence="1">
    <location>
        <begin position="12"/>
        <end position="33"/>
    </location>
</feature>
<organism evidence="2 3">
    <name type="scientific">Acididesulfobacter guangdongensis</name>
    <dbReference type="NCBI Taxonomy" id="2597225"/>
    <lineage>
        <taxon>Bacteria</taxon>
        <taxon>Deltaproteobacteria</taxon>
        <taxon>Candidatus Acidulodesulfobacterales</taxon>
        <taxon>Candidatus Acididesulfobacter</taxon>
    </lineage>
</organism>
<keyword evidence="1" id="KW-1133">Transmembrane helix</keyword>
<evidence type="ECO:0000313" key="2">
    <source>
        <dbReference type="EMBL" id="RZD17297.1"/>
    </source>
</evidence>
<evidence type="ECO:0000256" key="1">
    <source>
        <dbReference type="SAM" id="Phobius"/>
    </source>
</evidence>
<keyword evidence="1" id="KW-0812">Transmembrane</keyword>
<name>A0A519BJ58_ACIG2</name>
<accession>A0A519BJ58</accession>
<gene>
    <name evidence="2" type="ORF">EVJ46_03455</name>
</gene>
<dbReference type="AlphaFoldDB" id="A0A519BJ58"/>
<proteinExistence type="predicted"/>
<comment type="caution">
    <text evidence="2">The sequence shown here is derived from an EMBL/GenBank/DDBJ whole genome shotgun (WGS) entry which is preliminary data.</text>
</comment>
<protein>
    <submittedName>
        <fullName evidence="2">Uncharacterized protein</fullName>
    </submittedName>
</protein>